<name>A0A1C3JSZ2_9GAMM</name>
<sequence length="285" mass="30549">MHIHSLVKLAVLSLPVIALPALATTLEQASDKTIAEQRAALAQNTLNTGIGPQSPRDIDNTVGVNRVVFSPSPSSENMNLCNIHLHKNAEHKGGEFTTFAGNGDGYGYNTGYKYSGQLTAAEQKPLAKAVCANDHSAVQSGDTIEVHYVYSTSQVKPGATLGACVANPILNPQLRVEAQVFVVVNDDSAADFVDMAKFEEHNQRIQAINIPTDTGTPVQYAGSTTGPSYNEKGSPYQVTWSVRPNVKKVSIASLGKWCEGNVFEEDHAHGVRNLVTNPELLSPIN</sequence>
<evidence type="ECO:0000313" key="4">
    <source>
        <dbReference type="Proteomes" id="UP000092840"/>
    </source>
</evidence>
<feature type="chain" id="PRO_5008677025" description="Cadmium carbonic anhydrase repeat protein" evidence="1">
    <location>
        <begin position="24"/>
        <end position="285"/>
    </location>
</feature>
<dbReference type="RefSeq" id="WP_067036724.1">
    <property type="nucleotide sequence ID" value="NZ_FLRA01000017.1"/>
</dbReference>
<organism evidence="2 5">
    <name type="scientific">Marinomonas gallaica</name>
    <dbReference type="NCBI Taxonomy" id="1806667"/>
    <lineage>
        <taxon>Bacteria</taxon>
        <taxon>Pseudomonadati</taxon>
        <taxon>Pseudomonadota</taxon>
        <taxon>Gammaproteobacteria</taxon>
        <taxon>Oceanospirillales</taxon>
        <taxon>Oceanospirillaceae</taxon>
        <taxon>Marinomonas</taxon>
    </lineage>
</organism>
<keyword evidence="4" id="KW-1185">Reference proteome</keyword>
<dbReference type="Pfam" id="PF10563">
    <property type="entry name" value="CA_like"/>
    <property type="match status" value="1"/>
</dbReference>
<dbReference type="EMBL" id="FLRA01000017">
    <property type="protein sequence ID" value="SBT18237.1"/>
    <property type="molecule type" value="Genomic_DNA"/>
</dbReference>
<dbReference type="Proteomes" id="UP000092871">
    <property type="component" value="Unassembled WGS sequence"/>
</dbReference>
<keyword evidence="1" id="KW-0732">Signal</keyword>
<dbReference type="OrthoDB" id="8902034at2"/>
<evidence type="ECO:0000313" key="5">
    <source>
        <dbReference type="Proteomes" id="UP000092871"/>
    </source>
</evidence>
<dbReference type="InterPro" id="IPR018883">
    <property type="entry name" value="Delta_CA"/>
</dbReference>
<gene>
    <name evidence="2" type="ORF">MGA5115_02358</name>
    <name evidence="3" type="ORF">MGA5116_03240</name>
</gene>
<dbReference type="Proteomes" id="UP000092840">
    <property type="component" value="Unassembled WGS sequence"/>
</dbReference>
<evidence type="ECO:0000313" key="2">
    <source>
        <dbReference type="EMBL" id="SBT18237.1"/>
    </source>
</evidence>
<dbReference type="SUPFAM" id="SSF51069">
    <property type="entry name" value="Carbonic anhydrase"/>
    <property type="match status" value="1"/>
</dbReference>
<dbReference type="EMBL" id="FLRB01000019">
    <property type="protein sequence ID" value="SBT22617.1"/>
    <property type="molecule type" value="Genomic_DNA"/>
</dbReference>
<evidence type="ECO:0000256" key="1">
    <source>
        <dbReference type="SAM" id="SignalP"/>
    </source>
</evidence>
<evidence type="ECO:0008006" key="6">
    <source>
        <dbReference type="Google" id="ProtNLM"/>
    </source>
</evidence>
<protein>
    <recommendedName>
        <fullName evidence="6">Cadmium carbonic anhydrase repeat protein</fullName>
    </recommendedName>
</protein>
<accession>A0A1C3JSZ2</accession>
<feature type="signal peptide" evidence="1">
    <location>
        <begin position="1"/>
        <end position="23"/>
    </location>
</feature>
<evidence type="ECO:0000313" key="3">
    <source>
        <dbReference type="EMBL" id="SBT22617.1"/>
    </source>
</evidence>
<dbReference type="InterPro" id="IPR036398">
    <property type="entry name" value="CA_dom_sf"/>
</dbReference>
<reference evidence="3 4" key="1">
    <citation type="submission" date="2016-06" db="EMBL/GenBank/DDBJ databases">
        <authorList>
            <person name="Rodrigo-Torres L."/>
            <person name="Arahal D.R."/>
        </authorList>
    </citation>
    <scope>NUCLEOTIDE SEQUENCE [LARGE SCALE GENOMIC DNA]</scope>
    <source>
        <strain evidence="3 4">CECT 5116</strain>
    </source>
</reference>
<reference evidence="2 5" key="2">
    <citation type="submission" date="2016-06" db="EMBL/GenBank/DDBJ databases">
        <authorList>
            <person name="Kjaerup R.B."/>
            <person name="Dalgaard T.S."/>
            <person name="Juul-Madsen H.R."/>
        </authorList>
    </citation>
    <scope>NUCLEOTIDE SEQUENCE [LARGE SCALE GENOMIC DNA]</scope>
    <source>
        <strain evidence="2 5">CECT 5115</strain>
    </source>
</reference>
<dbReference type="AlphaFoldDB" id="A0A1C3JSZ2"/>
<proteinExistence type="predicted"/>